<dbReference type="OrthoDB" id="6630431at2759"/>
<dbReference type="EnsemblMetazoa" id="XM_029489396.1">
    <property type="protein sequence ID" value="XP_029345256.1"/>
    <property type="gene ID" value="LOC100572427"/>
</dbReference>
<evidence type="ECO:0000313" key="1">
    <source>
        <dbReference type="EnsemblMetazoa" id="XP_029345256.1"/>
    </source>
</evidence>
<reference evidence="1" key="2">
    <citation type="submission" date="2022-06" db="UniProtKB">
        <authorList>
            <consortium name="EnsemblMetazoa"/>
        </authorList>
    </citation>
    <scope>IDENTIFICATION</scope>
</reference>
<protein>
    <submittedName>
        <fullName evidence="1">Uncharacterized protein</fullName>
    </submittedName>
</protein>
<evidence type="ECO:0000313" key="2">
    <source>
        <dbReference type="Proteomes" id="UP000007819"/>
    </source>
</evidence>
<keyword evidence="2" id="KW-1185">Reference proteome</keyword>
<dbReference type="PANTHER" id="PTHR47577:SF2">
    <property type="entry name" value="THAP DOMAIN CONTAINING 9"/>
    <property type="match status" value="1"/>
</dbReference>
<dbReference type="AlphaFoldDB" id="A0A8R2NPZ5"/>
<accession>A0A8R2NPZ5</accession>
<reference evidence="2" key="1">
    <citation type="submission" date="2010-06" db="EMBL/GenBank/DDBJ databases">
        <authorList>
            <person name="Jiang H."/>
            <person name="Abraham K."/>
            <person name="Ali S."/>
            <person name="Alsbrooks S.L."/>
            <person name="Anim B.N."/>
            <person name="Anosike U.S."/>
            <person name="Attaway T."/>
            <person name="Bandaranaike D.P."/>
            <person name="Battles P.K."/>
            <person name="Bell S.N."/>
            <person name="Bell A.V."/>
            <person name="Beltran B."/>
            <person name="Bickham C."/>
            <person name="Bustamante Y."/>
            <person name="Caleb T."/>
            <person name="Canada A."/>
            <person name="Cardenas V."/>
            <person name="Carter K."/>
            <person name="Chacko J."/>
            <person name="Chandrabose M.N."/>
            <person name="Chavez D."/>
            <person name="Chavez A."/>
            <person name="Chen L."/>
            <person name="Chu H.-S."/>
            <person name="Claassen K.J."/>
            <person name="Cockrell R."/>
            <person name="Collins M."/>
            <person name="Cooper J.A."/>
            <person name="Cree A."/>
            <person name="Curry S.M."/>
            <person name="Da Y."/>
            <person name="Dao M.D."/>
            <person name="Das B."/>
            <person name="Davila M.-L."/>
            <person name="Davy-Carroll L."/>
            <person name="Denson S."/>
            <person name="Dinh H."/>
            <person name="Ebong V.E."/>
            <person name="Edwards J.R."/>
            <person name="Egan A."/>
            <person name="El-Daye J."/>
            <person name="Escobedo L."/>
            <person name="Fernandez S."/>
            <person name="Fernando P.R."/>
            <person name="Flagg N."/>
            <person name="Forbes L.D."/>
            <person name="Fowler R.G."/>
            <person name="Fu Q."/>
            <person name="Gabisi R.A."/>
            <person name="Ganer J."/>
            <person name="Garbino Pronczuk A."/>
            <person name="Garcia R.M."/>
            <person name="Garner T."/>
            <person name="Garrett T.E."/>
            <person name="Gonzalez D.A."/>
            <person name="Hamid H."/>
            <person name="Hawkins E.S."/>
            <person name="Hirani K."/>
            <person name="Hogues M.E."/>
            <person name="Hollins B."/>
            <person name="Hsiao C.-H."/>
            <person name="Jabil R."/>
            <person name="James M.L."/>
            <person name="Jhangiani S.N."/>
            <person name="Johnson B."/>
            <person name="Johnson Q."/>
            <person name="Joshi V."/>
            <person name="Kalu J.B."/>
            <person name="Kam C."/>
            <person name="Kashfia A."/>
            <person name="Keebler J."/>
            <person name="Kisamo H."/>
            <person name="Kovar C.L."/>
            <person name="Lago L.A."/>
            <person name="Lai C.-Y."/>
            <person name="Laidlaw J."/>
            <person name="Lara F."/>
            <person name="Le T.-K."/>
            <person name="Lee S.L."/>
            <person name="Legall F.H."/>
            <person name="Lemon S.J."/>
            <person name="Lewis L.R."/>
            <person name="Li B."/>
            <person name="Liu Y."/>
            <person name="Liu Y.-S."/>
            <person name="Lopez J."/>
            <person name="Lozado R.J."/>
            <person name="Lu J."/>
            <person name="Madu R.C."/>
            <person name="Maheshwari M."/>
            <person name="Maheshwari R."/>
            <person name="Malloy K."/>
            <person name="Martinez E."/>
            <person name="Mathew T."/>
            <person name="Mercado I.C."/>
            <person name="Mercado C."/>
            <person name="Meyer B."/>
            <person name="Montgomery K."/>
            <person name="Morgan M.B."/>
            <person name="Munidasa M."/>
            <person name="Nazareth L.V."/>
            <person name="Nelson J."/>
            <person name="Ng B.M."/>
            <person name="Nguyen N.B."/>
            <person name="Nguyen P.Q."/>
            <person name="Nguyen T."/>
            <person name="Obregon M."/>
            <person name="Okwuonu G.O."/>
            <person name="Onwere C.G."/>
            <person name="Orozco G."/>
            <person name="Parra A."/>
            <person name="Patel S."/>
            <person name="Patil S."/>
            <person name="Perez A."/>
            <person name="Perez Y."/>
            <person name="Pham C."/>
            <person name="Primus E.L."/>
            <person name="Pu L.-L."/>
            <person name="Puazo M."/>
            <person name="Qin X."/>
            <person name="Quiroz J.B."/>
            <person name="Reese J."/>
            <person name="Richards S."/>
            <person name="Rives C.M."/>
            <person name="Robberts R."/>
            <person name="Ruiz S.J."/>
            <person name="Ruiz M.J."/>
            <person name="Santibanez J."/>
            <person name="Schneider B.W."/>
            <person name="Sisson I."/>
            <person name="Smith M."/>
            <person name="Sodergren E."/>
            <person name="Song X.-Z."/>
            <person name="Song B.B."/>
            <person name="Summersgill H."/>
            <person name="Thelus R."/>
            <person name="Thornton R.D."/>
            <person name="Trejos Z.Y."/>
            <person name="Usmani K."/>
            <person name="Vattathil S."/>
            <person name="Villasana D."/>
            <person name="Walker D.L."/>
            <person name="Wang S."/>
            <person name="Wang K."/>
            <person name="White C.S."/>
            <person name="Williams A.C."/>
            <person name="Williamson J."/>
            <person name="Wilson K."/>
            <person name="Woghiren I.O."/>
            <person name="Woodworth J.R."/>
            <person name="Worley K.C."/>
            <person name="Wright R.A."/>
            <person name="Wu W."/>
            <person name="Young L."/>
            <person name="Zhang L."/>
            <person name="Zhang J."/>
            <person name="Zhu Y."/>
            <person name="Muzny D.M."/>
            <person name="Weinstock G."/>
            <person name="Gibbs R.A."/>
        </authorList>
    </citation>
    <scope>NUCLEOTIDE SEQUENCE [LARGE SCALE GENOMIC DNA]</scope>
    <source>
        <strain evidence="2">LSR1</strain>
    </source>
</reference>
<dbReference type="EnsemblMetazoa" id="XM_029489397.1">
    <property type="protein sequence ID" value="XP_029345257.1"/>
    <property type="gene ID" value="LOC100572427"/>
</dbReference>
<proteinExistence type="predicted"/>
<dbReference type="Proteomes" id="UP000007819">
    <property type="component" value="Chromosome A2"/>
</dbReference>
<sequence length="202" mass="23639">MQQQYYMFQAQKKKENREDYIDILCGEDTEMENDYCDSIVDNINNHITHDVIEYIAGAIVRKIKKIIQCNECAAVLSANNNCSLIDIKTRGYLIKPSKDVTDICIKAERVFKSNTVLIKQKSNPINTLIVKTTSTIEINKLFQTLNNHILNQSPLHNHLLQLIKNILLYYFKIRIHHYNKNQSQPQQRIRSALTKIIHFKHQ</sequence>
<organism evidence="1 2">
    <name type="scientific">Acyrthosiphon pisum</name>
    <name type="common">Pea aphid</name>
    <dbReference type="NCBI Taxonomy" id="7029"/>
    <lineage>
        <taxon>Eukaryota</taxon>
        <taxon>Metazoa</taxon>
        <taxon>Ecdysozoa</taxon>
        <taxon>Arthropoda</taxon>
        <taxon>Hexapoda</taxon>
        <taxon>Insecta</taxon>
        <taxon>Pterygota</taxon>
        <taxon>Neoptera</taxon>
        <taxon>Paraneoptera</taxon>
        <taxon>Hemiptera</taxon>
        <taxon>Sternorrhyncha</taxon>
        <taxon>Aphidomorpha</taxon>
        <taxon>Aphidoidea</taxon>
        <taxon>Aphididae</taxon>
        <taxon>Macrosiphini</taxon>
        <taxon>Acyrthosiphon</taxon>
    </lineage>
</organism>
<name>A0A8R2NPZ5_ACYPI</name>
<dbReference type="PANTHER" id="PTHR47577">
    <property type="entry name" value="THAP DOMAIN-CONTAINING PROTEIN 6"/>
    <property type="match status" value="1"/>
</dbReference>